<dbReference type="Proteomes" id="UP000271098">
    <property type="component" value="Unassembled WGS sequence"/>
</dbReference>
<sequence length="108" mass="12238">MEILLTLTLIRLNKLLNSLPAANDKGPITGCSLSEVNDVKSDFLKLPESVREFGLVVMPMAVDEEPNYTLLISIMKNLSGSQHLNDPYDWENDYREVLKEQKLVSFAR</sequence>
<keyword evidence="2" id="KW-1185">Reference proteome</keyword>
<gene>
    <name evidence="1" type="ORF">GPUH_LOCUS2638</name>
</gene>
<evidence type="ECO:0000313" key="3">
    <source>
        <dbReference type="WBParaSite" id="GPUH_0000264301-mRNA-1"/>
    </source>
</evidence>
<evidence type="ECO:0000313" key="1">
    <source>
        <dbReference type="EMBL" id="VDK35598.1"/>
    </source>
</evidence>
<protein>
    <submittedName>
        <fullName evidence="3">Peptidase_M13_N domain-containing protein</fullName>
    </submittedName>
</protein>
<name>A0A183D1P7_9BILA</name>
<organism evidence="3">
    <name type="scientific">Gongylonema pulchrum</name>
    <dbReference type="NCBI Taxonomy" id="637853"/>
    <lineage>
        <taxon>Eukaryota</taxon>
        <taxon>Metazoa</taxon>
        <taxon>Ecdysozoa</taxon>
        <taxon>Nematoda</taxon>
        <taxon>Chromadorea</taxon>
        <taxon>Rhabditida</taxon>
        <taxon>Spirurina</taxon>
        <taxon>Spiruromorpha</taxon>
        <taxon>Spiruroidea</taxon>
        <taxon>Gongylonematidae</taxon>
        <taxon>Gongylonema</taxon>
    </lineage>
</organism>
<accession>A0A183D1P7</accession>
<reference evidence="1 2" key="2">
    <citation type="submission" date="2018-11" db="EMBL/GenBank/DDBJ databases">
        <authorList>
            <consortium name="Pathogen Informatics"/>
        </authorList>
    </citation>
    <scope>NUCLEOTIDE SEQUENCE [LARGE SCALE GENOMIC DNA]</scope>
</reference>
<dbReference type="EMBL" id="UYRT01004105">
    <property type="protein sequence ID" value="VDK35598.1"/>
    <property type="molecule type" value="Genomic_DNA"/>
</dbReference>
<dbReference type="WBParaSite" id="GPUH_0000264301-mRNA-1">
    <property type="protein sequence ID" value="GPUH_0000264301-mRNA-1"/>
    <property type="gene ID" value="GPUH_0000264301"/>
</dbReference>
<proteinExistence type="predicted"/>
<reference evidence="3" key="1">
    <citation type="submission" date="2016-06" db="UniProtKB">
        <authorList>
            <consortium name="WormBaseParasite"/>
        </authorList>
    </citation>
    <scope>IDENTIFICATION</scope>
</reference>
<dbReference type="AlphaFoldDB" id="A0A183D1P7"/>
<evidence type="ECO:0000313" key="2">
    <source>
        <dbReference type="Proteomes" id="UP000271098"/>
    </source>
</evidence>